<protein>
    <recommendedName>
        <fullName evidence="1">NADH:flavin oxidoreductase/NADH oxidase N-terminal domain-containing protein</fullName>
    </recommendedName>
</protein>
<proteinExistence type="predicted"/>
<evidence type="ECO:0000313" key="2">
    <source>
        <dbReference type="EMBL" id="GHJ86440.1"/>
    </source>
</evidence>
<evidence type="ECO:0000313" key="3">
    <source>
        <dbReference type="Proteomes" id="UP000620104"/>
    </source>
</evidence>
<dbReference type="GO" id="GO:0016491">
    <property type="term" value="F:oxidoreductase activity"/>
    <property type="evidence" value="ECO:0007669"/>
    <property type="project" value="InterPro"/>
</dbReference>
<dbReference type="Gene3D" id="3.20.20.70">
    <property type="entry name" value="Aldolase class I"/>
    <property type="match status" value="1"/>
</dbReference>
<dbReference type="InterPro" id="IPR013785">
    <property type="entry name" value="Aldolase_TIM"/>
</dbReference>
<dbReference type="SUPFAM" id="SSF51395">
    <property type="entry name" value="FMN-linked oxidoreductases"/>
    <property type="match status" value="1"/>
</dbReference>
<dbReference type="CDD" id="cd02933">
    <property type="entry name" value="OYE_like_FMN"/>
    <property type="match status" value="1"/>
</dbReference>
<comment type="caution">
    <text evidence="2">The sequence shown here is derived from an EMBL/GenBank/DDBJ whole genome shotgun (WGS) entry which is preliminary data.</text>
</comment>
<dbReference type="Pfam" id="PF00724">
    <property type="entry name" value="Oxidored_FMN"/>
    <property type="match status" value="1"/>
</dbReference>
<gene>
    <name evidence="2" type="ORF">NliqN6_2842</name>
</gene>
<dbReference type="EMBL" id="BLZA01000018">
    <property type="protein sequence ID" value="GHJ86440.1"/>
    <property type="molecule type" value="Genomic_DNA"/>
</dbReference>
<organism evidence="2 3">
    <name type="scientific">Naganishia liquefaciens</name>
    <dbReference type="NCBI Taxonomy" id="104408"/>
    <lineage>
        <taxon>Eukaryota</taxon>
        <taxon>Fungi</taxon>
        <taxon>Dikarya</taxon>
        <taxon>Basidiomycota</taxon>
        <taxon>Agaricomycotina</taxon>
        <taxon>Tremellomycetes</taxon>
        <taxon>Filobasidiales</taxon>
        <taxon>Filobasidiaceae</taxon>
        <taxon>Naganishia</taxon>
    </lineage>
</organism>
<feature type="domain" description="NADH:flavin oxidoreductase/NADH oxidase N-terminal" evidence="1">
    <location>
        <begin position="37"/>
        <end position="287"/>
    </location>
</feature>
<accession>A0A8H3YED3</accession>
<dbReference type="PANTHER" id="PTHR22893">
    <property type="entry name" value="NADH OXIDOREDUCTASE-RELATED"/>
    <property type="match status" value="1"/>
</dbReference>
<dbReference type="AlphaFoldDB" id="A0A8H3YED3"/>
<dbReference type="OrthoDB" id="276546at2759"/>
<sequence>MVAPIDAVNQRSAPQPDSRLLKTVKLGAGSQYEKELHRIALAPLTRFRNAPETQAPTDLAVTYYQQRASPKGLLINEATFVSTEAGGYPTAPGIHSEEQVAAWKKVTDAVHAKGGYIYLQAWALGRANAGQDPKIETVAPSPIGLKDHPVPREMTIEDIDKFVKAYGTAAQNAKKAGFDGVELHGANGYLVNQFLESVSNKRTDEYGGDIQGRSKFLFRVLDALIDAFGQERVGVRLSPWGRFQDMLEDDPYATYIPVVQELVKRYPKFGYVHFVEPRNWTGAPETKYPKEGIVESNDPFRAIIRGIDISSYPTPSDYAQTNPTFEDPSAEKPTVIISAAGHDADNVEEFVARTGDVAAVGRYFISNPDLPERIFNGYPVRKYDRSTFYSPGPIGYIDQPTWKEEQAAKGVESAAVQP</sequence>
<evidence type="ECO:0000259" key="1">
    <source>
        <dbReference type="Pfam" id="PF00724"/>
    </source>
</evidence>
<name>A0A8H3YED3_9TREE</name>
<dbReference type="InterPro" id="IPR001155">
    <property type="entry name" value="OxRdtase_FMN_N"/>
</dbReference>
<dbReference type="PANTHER" id="PTHR22893:SF91">
    <property type="entry name" value="NADPH DEHYDROGENASE 2-RELATED"/>
    <property type="match status" value="1"/>
</dbReference>
<dbReference type="Proteomes" id="UP000620104">
    <property type="component" value="Unassembled WGS sequence"/>
</dbReference>
<keyword evidence="3" id="KW-1185">Reference proteome</keyword>
<dbReference type="GO" id="GO:0010181">
    <property type="term" value="F:FMN binding"/>
    <property type="evidence" value="ECO:0007669"/>
    <property type="project" value="InterPro"/>
</dbReference>
<dbReference type="InterPro" id="IPR045247">
    <property type="entry name" value="Oye-like"/>
</dbReference>
<reference evidence="2" key="1">
    <citation type="submission" date="2020-07" db="EMBL/GenBank/DDBJ databases">
        <title>Draft Genome Sequence of a Deep-Sea Yeast, Naganishia (Cryptococcus) liquefaciens strain N6.</title>
        <authorList>
            <person name="Han Y.W."/>
            <person name="Kajitani R."/>
            <person name="Morimoto H."/>
            <person name="Parhat M."/>
            <person name="Tsubouchi H."/>
            <person name="Bakenova O."/>
            <person name="Ogata M."/>
            <person name="Argunhan B."/>
            <person name="Aoki R."/>
            <person name="Kajiwara S."/>
            <person name="Itoh T."/>
            <person name="Iwasaki H."/>
        </authorList>
    </citation>
    <scope>NUCLEOTIDE SEQUENCE</scope>
    <source>
        <strain evidence="2">N6</strain>
    </source>
</reference>